<keyword evidence="1" id="KW-0812">Transmembrane</keyword>
<feature type="transmembrane region" description="Helical" evidence="1">
    <location>
        <begin position="68"/>
        <end position="89"/>
    </location>
</feature>
<proteinExistence type="predicted"/>
<sequence length="151" mass="17238">MEFKKLFDTQNIAALLPFVLRGIRFSVFSFLTARCQLLKCTQHLPYEKREELENLFPDMAIKLEGLTLGGNQCFVVIIALIILLLPTIWLDNLSLLWQLVTTSTSPPNSTDIHPIRIQSDLRFRLCSVLKEISHSDIFYAQDPSQPSSSKD</sequence>
<dbReference type="AlphaFoldDB" id="A0AAP0N1E4"/>
<keyword evidence="1" id="KW-1133">Transmembrane helix</keyword>
<evidence type="ECO:0000313" key="2">
    <source>
        <dbReference type="EMBL" id="KAK9223822.1"/>
    </source>
</evidence>
<keyword evidence="1" id="KW-0472">Membrane</keyword>
<reference evidence="2 3" key="1">
    <citation type="submission" date="2024-05" db="EMBL/GenBank/DDBJ databases">
        <title>Haplotype-resolved chromosome-level genome assembly of Huyou (Citrus changshanensis).</title>
        <authorList>
            <person name="Miao C."/>
            <person name="Chen W."/>
            <person name="Wu Y."/>
            <person name="Wang L."/>
            <person name="Zhao S."/>
            <person name="Grierson D."/>
            <person name="Xu C."/>
            <person name="Chen K."/>
        </authorList>
    </citation>
    <scope>NUCLEOTIDE SEQUENCE [LARGE SCALE GENOMIC DNA]</scope>
    <source>
        <strain evidence="2">01-14</strain>
        <tissue evidence="2">Leaf</tissue>
    </source>
</reference>
<comment type="caution">
    <text evidence="2">The sequence shown here is derived from an EMBL/GenBank/DDBJ whole genome shotgun (WGS) entry which is preliminary data.</text>
</comment>
<name>A0AAP0N1E4_9ROSI</name>
<accession>A0AAP0N1E4</accession>
<gene>
    <name evidence="2" type="ORF">WN944_012271</name>
</gene>
<dbReference type="Proteomes" id="UP001428341">
    <property type="component" value="Unassembled WGS sequence"/>
</dbReference>
<organism evidence="2 3">
    <name type="scientific">Citrus x changshan-huyou</name>
    <dbReference type="NCBI Taxonomy" id="2935761"/>
    <lineage>
        <taxon>Eukaryota</taxon>
        <taxon>Viridiplantae</taxon>
        <taxon>Streptophyta</taxon>
        <taxon>Embryophyta</taxon>
        <taxon>Tracheophyta</taxon>
        <taxon>Spermatophyta</taxon>
        <taxon>Magnoliopsida</taxon>
        <taxon>eudicotyledons</taxon>
        <taxon>Gunneridae</taxon>
        <taxon>Pentapetalae</taxon>
        <taxon>rosids</taxon>
        <taxon>malvids</taxon>
        <taxon>Sapindales</taxon>
        <taxon>Rutaceae</taxon>
        <taxon>Aurantioideae</taxon>
        <taxon>Citrus</taxon>
    </lineage>
</organism>
<protein>
    <submittedName>
        <fullName evidence="2">Uncharacterized protein</fullName>
    </submittedName>
</protein>
<dbReference type="EMBL" id="JBCGBO010000002">
    <property type="protein sequence ID" value="KAK9223822.1"/>
    <property type="molecule type" value="Genomic_DNA"/>
</dbReference>
<evidence type="ECO:0000256" key="1">
    <source>
        <dbReference type="SAM" id="Phobius"/>
    </source>
</evidence>
<keyword evidence="3" id="KW-1185">Reference proteome</keyword>
<evidence type="ECO:0000313" key="3">
    <source>
        <dbReference type="Proteomes" id="UP001428341"/>
    </source>
</evidence>